<evidence type="ECO:0000313" key="3">
    <source>
        <dbReference type="Proteomes" id="UP000256977"/>
    </source>
</evidence>
<dbReference type="EMBL" id="QRDZ01000014">
    <property type="protein sequence ID" value="RED75724.1"/>
    <property type="molecule type" value="Genomic_DNA"/>
</dbReference>
<dbReference type="GO" id="GO:0016787">
    <property type="term" value="F:hydrolase activity"/>
    <property type="evidence" value="ECO:0007669"/>
    <property type="project" value="UniProtKB-KW"/>
</dbReference>
<dbReference type="AlphaFoldDB" id="A0A3D9JNY7"/>
<dbReference type="InterPro" id="IPR006380">
    <property type="entry name" value="SPP-like_dom"/>
</dbReference>
<dbReference type="InterPro" id="IPR023214">
    <property type="entry name" value="HAD_sf"/>
</dbReference>
<comment type="caution">
    <text evidence="2">The sequence shown here is derived from an EMBL/GenBank/DDBJ whole genome shotgun (WGS) entry which is preliminary data.</text>
</comment>
<dbReference type="Proteomes" id="UP000256977">
    <property type="component" value="Unassembled WGS sequence"/>
</dbReference>
<name>A0A3D9JNY7_9BACL</name>
<dbReference type="OrthoDB" id="2587001at2"/>
<dbReference type="InterPro" id="IPR036412">
    <property type="entry name" value="HAD-like_sf"/>
</dbReference>
<dbReference type="RefSeq" id="WP_116062043.1">
    <property type="nucleotide sequence ID" value="NZ_QRDZ01000014.1"/>
</dbReference>
<dbReference type="Pfam" id="PF05116">
    <property type="entry name" value="S6PP"/>
    <property type="match status" value="1"/>
</dbReference>
<proteinExistence type="predicted"/>
<protein>
    <submittedName>
        <fullName evidence="2">Hydroxymethylpyrimidine pyrophosphatase-like HAD family hydrolase</fullName>
    </submittedName>
</protein>
<keyword evidence="2" id="KW-0378">Hydrolase</keyword>
<organism evidence="2 3">
    <name type="scientific">Cohnella phaseoli</name>
    <dbReference type="NCBI Taxonomy" id="456490"/>
    <lineage>
        <taxon>Bacteria</taxon>
        <taxon>Bacillati</taxon>
        <taxon>Bacillota</taxon>
        <taxon>Bacilli</taxon>
        <taxon>Bacillales</taxon>
        <taxon>Paenibacillaceae</taxon>
        <taxon>Cohnella</taxon>
    </lineage>
</organism>
<keyword evidence="3" id="KW-1185">Reference proteome</keyword>
<dbReference type="SUPFAM" id="SSF56784">
    <property type="entry name" value="HAD-like"/>
    <property type="match status" value="1"/>
</dbReference>
<sequence>MAPSSGRLPKLFITDLDGTALGGSGQPYARFSDEWSSFLDRLTANGCRWATNTTWEVKQQLQLFYASAASSRPSFVVGGSGGQLCTIEDNELRKVEPYSGMMEQRLEEAHRQHTYPLMRDVLSRFDSGNMFFNGYWFAMTALPEQSEHLLKHVEENYLANSGLRIVLIPEEQRFYTHPAFLRKGTAAKEIARIEGLHPDEIVVAGDEIMDLDMMDPEIATHAICPDNAHPEVKQRVLEMGGVVGTGRYGSGVLEAFTKLAEIRGWNYSDS</sequence>
<dbReference type="Gene3D" id="3.40.50.1000">
    <property type="entry name" value="HAD superfamily/HAD-like"/>
    <property type="match status" value="1"/>
</dbReference>
<evidence type="ECO:0000259" key="1">
    <source>
        <dbReference type="Pfam" id="PF05116"/>
    </source>
</evidence>
<evidence type="ECO:0000313" key="2">
    <source>
        <dbReference type="EMBL" id="RED75724.1"/>
    </source>
</evidence>
<reference evidence="2 3" key="1">
    <citation type="submission" date="2018-07" db="EMBL/GenBank/DDBJ databases">
        <title>Genomic Encyclopedia of Type Strains, Phase III (KMG-III): the genomes of soil and plant-associated and newly described type strains.</title>
        <authorList>
            <person name="Whitman W."/>
        </authorList>
    </citation>
    <scope>NUCLEOTIDE SEQUENCE [LARGE SCALE GENOMIC DNA]</scope>
    <source>
        <strain evidence="2 3">CECT 7287</strain>
    </source>
</reference>
<feature type="domain" description="Sucrose phosphatase-like" evidence="1">
    <location>
        <begin position="9"/>
        <end position="256"/>
    </location>
</feature>
<gene>
    <name evidence="2" type="ORF">DFP98_11485</name>
</gene>
<dbReference type="Gene3D" id="3.90.1070.10">
    <property type="match status" value="1"/>
</dbReference>
<accession>A0A3D9JNY7</accession>